<gene>
    <name evidence="6" type="ORF">H9S92_09295</name>
</gene>
<dbReference type="InterPro" id="IPR003591">
    <property type="entry name" value="Leu-rich_rpt_typical-subtyp"/>
</dbReference>
<dbReference type="Pfam" id="PF19964">
    <property type="entry name" value="EAD11"/>
    <property type="match status" value="1"/>
</dbReference>
<comment type="caution">
    <text evidence="6">The sequence shown here is derived from an EMBL/GenBank/DDBJ whole genome shotgun (WGS) entry which is preliminary data.</text>
</comment>
<name>A0A923PPK1_9BACT</name>
<sequence>MKEWKELTEEEKTPEAGYREALRRIEEWREIRWRGPDLSKLKLLEIPHEVGRLVGLKELYLNDNQISDLGPLAGLVGLKELYLGDNRISDLGPLARLVGLKLLDLNGNQISDIGPLAGLTSLYRIILYNNEITDLGPLAELMGLQRLELGDNRISDPRPLAELVNLQWLELGGNRISDLGGLDGLVALKSLSLERTQISDLGPLEGLVALKSLSLERNQISDLGPLAGLVRLQELYLSGNQISDLGPLAELLGLRELNLSSNQISDLGPLSSLLEKGLPLIFKEHGPMDGIYIYNNPLTNPSLEIAQQGTKAVLKYWAEQDRLGTQKAYEGRLMLLGRGKVGKTSLLYKLKDPDCQLRPDEPQTHGINIWRDWRFSVPQTNAEYRASVWDFGGQDVQHLTHQYFLTPGTVYVVVVNKRGSNTQDEYANLDYWFRIITALGCNPGQKARVLVVHNRFSGDGTATGIDLAELQQRYADSLAIDFHTVNLNEDVGALADLRQKIQSALLQLPEVGRDIIKGWPDVRAALGAWRHKRRITYDTYADLCEEHGIESEEGQLLLSRYLGRLGELIHYEGRNLLSNNVLLDIDWITTAVYGVTQNQAFIDNQGRFSRAEIIAVWKANGVTRSTDHNLMLELLQVDAFELCWITQGGDFLTPSLFSAKAAAAREVRSDLGLRFSADYLPEGLIGQLIVRLHALAEGEAYWRSGIYLKDPETNCRALVRQPVASNYLEITVEGAAPQNYAFLRRIRQELDTVIDRSFSRIQFTRSIPCPCSTCRQPNREQHYFPHTLLQQLLQDGKAEAYCQYGDATPIAVLLEGFKQLEKQSPMSFAERVRQLVSDDRIDEALELLNEQYPSDAVALISRDYRALLDNKIGGLLSGKEERRVSAQIASRLLAYVSNLPQQSRERQQPTTTEAVLLKQSAQLDRIEATGKDTNQKVTALGQILLHIGQEVESTRGDLFVSRQEERQFMRKLEETVEQLPAPQQPGEAWYARPAKAKIKIALDLLAFVPGMSLKWEKELSTDGARVPRSWGEFKGWFFGG</sequence>
<dbReference type="InterPro" id="IPR057263">
    <property type="entry name" value="COR-B"/>
</dbReference>
<keyword evidence="2" id="KW-0677">Repeat</keyword>
<dbReference type="Gene3D" id="1.10.10.10">
    <property type="entry name" value="Winged helix-like DNA-binding domain superfamily/Winged helix DNA-binding domain"/>
    <property type="match status" value="1"/>
</dbReference>
<dbReference type="InterPro" id="IPR032675">
    <property type="entry name" value="LRR_dom_sf"/>
</dbReference>
<evidence type="ECO:0000259" key="3">
    <source>
        <dbReference type="Pfam" id="PF16095"/>
    </source>
</evidence>
<proteinExistence type="predicted"/>
<dbReference type="Pfam" id="PF16095">
    <property type="entry name" value="COR-A"/>
    <property type="match status" value="1"/>
</dbReference>
<feature type="domain" description="COR" evidence="3">
    <location>
        <begin position="518"/>
        <end position="656"/>
    </location>
</feature>
<dbReference type="PROSITE" id="PS51450">
    <property type="entry name" value="LRR"/>
    <property type="match status" value="9"/>
</dbReference>
<dbReference type="Pfam" id="PF08477">
    <property type="entry name" value="Roc"/>
    <property type="match status" value="1"/>
</dbReference>
<dbReference type="SUPFAM" id="SSF52540">
    <property type="entry name" value="P-loop containing nucleoside triphosphate hydrolases"/>
    <property type="match status" value="1"/>
</dbReference>
<evidence type="ECO:0000313" key="7">
    <source>
        <dbReference type="Proteomes" id="UP000650081"/>
    </source>
</evidence>
<dbReference type="SUPFAM" id="SSF52058">
    <property type="entry name" value="L domain-like"/>
    <property type="match status" value="1"/>
</dbReference>
<dbReference type="Proteomes" id="UP000650081">
    <property type="component" value="Unassembled WGS sequence"/>
</dbReference>
<dbReference type="PANTHER" id="PTHR46652:SF3">
    <property type="entry name" value="LEUCINE-RICH REPEAT-CONTAINING PROTEIN 9"/>
    <property type="match status" value="1"/>
</dbReference>
<evidence type="ECO:0000259" key="5">
    <source>
        <dbReference type="Pfam" id="PF25497"/>
    </source>
</evidence>
<dbReference type="Pfam" id="PF25497">
    <property type="entry name" value="COR-B"/>
    <property type="match status" value="1"/>
</dbReference>
<evidence type="ECO:0000259" key="4">
    <source>
        <dbReference type="Pfam" id="PF19964"/>
    </source>
</evidence>
<feature type="domain" description="Effector-associated" evidence="4">
    <location>
        <begin position="828"/>
        <end position="900"/>
    </location>
</feature>
<dbReference type="SMART" id="SM00368">
    <property type="entry name" value="LRR_RI"/>
    <property type="match status" value="5"/>
</dbReference>
<dbReference type="InterPro" id="IPR036388">
    <property type="entry name" value="WH-like_DNA-bd_sf"/>
</dbReference>
<accession>A0A923PPK1</accession>
<dbReference type="InterPro" id="IPR050836">
    <property type="entry name" value="SDS22/Internalin_LRR"/>
</dbReference>
<keyword evidence="1" id="KW-0433">Leucine-rich repeat</keyword>
<dbReference type="Gene3D" id="3.80.10.10">
    <property type="entry name" value="Ribonuclease Inhibitor"/>
    <property type="match status" value="1"/>
</dbReference>
<evidence type="ECO:0000256" key="2">
    <source>
        <dbReference type="ARBA" id="ARBA00022737"/>
    </source>
</evidence>
<feature type="domain" description="C-terminal of Roc COR-B" evidence="5">
    <location>
        <begin position="670"/>
        <end position="804"/>
    </location>
</feature>
<dbReference type="Gene3D" id="3.30.70.1390">
    <property type="entry name" value="ROC domain from the Parkinson's disease-associated leucine-rich repeat kinase 2"/>
    <property type="match status" value="1"/>
</dbReference>
<dbReference type="EMBL" id="JACSIT010000098">
    <property type="protein sequence ID" value="MBC6994357.1"/>
    <property type="molecule type" value="Genomic_DNA"/>
</dbReference>
<dbReference type="InterPro" id="IPR045439">
    <property type="entry name" value="EAD11"/>
</dbReference>
<keyword evidence="7" id="KW-1185">Reference proteome</keyword>
<dbReference type="AlphaFoldDB" id="A0A923PPK1"/>
<dbReference type="PANTHER" id="PTHR46652">
    <property type="entry name" value="LEUCINE-RICH REPEAT AND IQ DOMAIN-CONTAINING PROTEIN 1-RELATED"/>
    <property type="match status" value="1"/>
</dbReference>
<dbReference type="Gene3D" id="3.30.310.200">
    <property type="match status" value="1"/>
</dbReference>
<dbReference type="SMART" id="SM00369">
    <property type="entry name" value="LRR_TYP"/>
    <property type="match status" value="9"/>
</dbReference>
<evidence type="ECO:0000256" key="1">
    <source>
        <dbReference type="ARBA" id="ARBA00022614"/>
    </source>
</evidence>
<dbReference type="InterPro" id="IPR027417">
    <property type="entry name" value="P-loop_NTPase"/>
</dbReference>
<dbReference type="InterPro" id="IPR032171">
    <property type="entry name" value="COR-A"/>
</dbReference>
<organism evidence="6 7">
    <name type="scientific">Neolewinella lacunae</name>
    <dbReference type="NCBI Taxonomy" id="1517758"/>
    <lineage>
        <taxon>Bacteria</taxon>
        <taxon>Pseudomonadati</taxon>
        <taxon>Bacteroidota</taxon>
        <taxon>Saprospiria</taxon>
        <taxon>Saprospirales</taxon>
        <taxon>Lewinellaceae</taxon>
        <taxon>Neolewinella</taxon>
    </lineage>
</organism>
<dbReference type="InterPro" id="IPR025875">
    <property type="entry name" value="Leu-rich_rpt_4"/>
</dbReference>
<dbReference type="SMART" id="SM00365">
    <property type="entry name" value="LRR_SD22"/>
    <property type="match status" value="9"/>
</dbReference>
<evidence type="ECO:0000313" key="6">
    <source>
        <dbReference type="EMBL" id="MBC6994357.1"/>
    </source>
</evidence>
<dbReference type="Gene3D" id="1.10.10.2200">
    <property type="match status" value="1"/>
</dbReference>
<reference evidence="6" key="1">
    <citation type="submission" date="2020-08" db="EMBL/GenBank/DDBJ databases">
        <title>Lewinella bacteria from marine environments.</title>
        <authorList>
            <person name="Zhong Y."/>
        </authorList>
    </citation>
    <scope>NUCLEOTIDE SEQUENCE</scope>
    <source>
        <strain evidence="6">KCTC 42187</strain>
    </source>
</reference>
<protein>
    <submittedName>
        <fullName evidence="6">Leucine-rich repeat domain-containing protein</fullName>
    </submittedName>
</protein>
<dbReference type="InterPro" id="IPR001611">
    <property type="entry name" value="Leu-rich_rpt"/>
</dbReference>
<dbReference type="Pfam" id="PF12799">
    <property type="entry name" value="LRR_4"/>
    <property type="match status" value="4"/>
</dbReference>